<comment type="similarity">
    <text evidence="1">Belongs to the bacterial ribosomal protein bL19 family.</text>
</comment>
<dbReference type="EMBL" id="KY709212">
    <property type="protein sequence ID" value="ARO91283.1"/>
    <property type="molecule type" value="Genomic_DNA"/>
</dbReference>
<reference evidence="5" key="3">
    <citation type="submission" date="2017-07" db="EMBL/GenBank/DDBJ databases">
        <authorList>
            <person name="Sun Z.S."/>
            <person name="Albrecht U."/>
            <person name="Echele G."/>
            <person name="Lee C.C."/>
        </authorList>
    </citation>
    <scope>NUCLEOTIDE SEQUENCE</scope>
</reference>
<dbReference type="GO" id="GO:0005762">
    <property type="term" value="C:mitochondrial large ribosomal subunit"/>
    <property type="evidence" value="ECO:0007669"/>
    <property type="project" value="TreeGrafter"/>
</dbReference>
<dbReference type="InterPro" id="IPR008991">
    <property type="entry name" value="Translation_prot_SH3-like_sf"/>
</dbReference>
<dbReference type="SUPFAM" id="SSF50104">
    <property type="entry name" value="Translation proteins SH3-like domain"/>
    <property type="match status" value="1"/>
</dbReference>
<sequence length="122" mass="13948">MNFSSHATKDLIHQVESKFLKADIPKISIGDTLRIGILIQEGNKQRTQFSEGVVISKKNSGLNTSITLRRVMQGIGIEKVYILHSPRVKKLSIIRRAKVRRSKLYYLRNLSGKATRLKQKFN</sequence>
<dbReference type="PIRSF" id="PIRSF002191">
    <property type="entry name" value="Ribosomal_L19"/>
    <property type="match status" value="1"/>
</dbReference>
<evidence type="ECO:0000313" key="4">
    <source>
        <dbReference type="EMBL" id="ARO91283.1"/>
    </source>
</evidence>
<dbReference type="PRINTS" id="PR00061">
    <property type="entry name" value="RIBOSOMALL19"/>
</dbReference>
<dbReference type="InterPro" id="IPR038657">
    <property type="entry name" value="Ribosomal_bL19_sf"/>
</dbReference>
<gene>
    <name evidence="4" type="primary">rpl19</name>
    <name evidence="5" type="ORF">Rhodc_096</name>
</gene>
<keyword evidence="3" id="KW-0687">Ribonucleoprotein</keyword>
<dbReference type="Pfam" id="PF01245">
    <property type="entry name" value="Ribosomal_L19"/>
    <property type="match status" value="1"/>
</dbReference>
<geneLocation type="plastid" evidence="4"/>
<evidence type="ECO:0000313" key="5">
    <source>
        <dbReference type="EMBL" id="ASK39637.1"/>
    </source>
</evidence>
<dbReference type="GO" id="GO:0003735">
    <property type="term" value="F:structural constituent of ribosome"/>
    <property type="evidence" value="ECO:0007669"/>
    <property type="project" value="InterPro"/>
</dbReference>
<keyword evidence="4" id="KW-0150">Chloroplast</keyword>
<name>A0A1X9PWF3_9RHOD</name>
<keyword evidence="2 4" id="KW-0689">Ribosomal protein</keyword>
<dbReference type="Gene3D" id="2.30.30.790">
    <property type="match status" value="1"/>
</dbReference>
<dbReference type="PANTHER" id="PTHR15680">
    <property type="entry name" value="RIBOSOMAL PROTEIN L19"/>
    <property type="match status" value="1"/>
</dbReference>
<organism evidence="4">
    <name type="scientific">Rhodochaete parvula</name>
    <dbReference type="NCBI Taxonomy" id="110510"/>
    <lineage>
        <taxon>Eukaryota</taxon>
        <taxon>Rhodophyta</taxon>
        <taxon>Compsopogonophyceae</taxon>
        <taxon>Rhodochaetales</taxon>
        <taxon>Rhodochaetaceae</taxon>
        <taxon>Rhodochaete</taxon>
    </lineage>
</organism>
<dbReference type="PROSITE" id="PS01015">
    <property type="entry name" value="RIBOSOMAL_L19"/>
    <property type="match status" value="1"/>
</dbReference>
<evidence type="ECO:0000256" key="3">
    <source>
        <dbReference type="ARBA" id="ARBA00023274"/>
    </source>
</evidence>
<dbReference type="InterPro" id="IPR018257">
    <property type="entry name" value="Ribosomal_bL19_CS"/>
</dbReference>
<dbReference type="InterPro" id="IPR001857">
    <property type="entry name" value="Ribosomal_bL19"/>
</dbReference>
<evidence type="ECO:0000256" key="2">
    <source>
        <dbReference type="ARBA" id="ARBA00022980"/>
    </source>
</evidence>
<dbReference type="EMBL" id="KX284728">
    <property type="protein sequence ID" value="ASK39637.1"/>
    <property type="molecule type" value="Genomic_DNA"/>
</dbReference>
<keyword evidence="4" id="KW-0934">Plastid</keyword>
<dbReference type="GO" id="GO:0006412">
    <property type="term" value="P:translation"/>
    <property type="evidence" value="ECO:0007669"/>
    <property type="project" value="InterPro"/>
</dbReference>
<dbReference type="NCBIfam" id="TIGR01024">
    <property type="entry name" value="rplS_bact"/>
    <property type="match status" value="1"/>
</dbReference>
<dbReference type="HAMAP" id="MF_00402">
    <property type="entry name" value="Ribosomal_bL19"/>
    <property type="match status" value="1"/>
</dbReference>
<dbReference type="PANTHER" id="PTHR15680:SF9">
    <property type="entry name" value="LARGE RIBOSOMAL SUBUNIT PROTEIN BL19M"/>
    <property type="match status" value="1"/>
</dbReference>
<protein>
    <submittedName>
        <fullName evidence="4 5">Ribosomal protein L19</fullName>
    </submittedName>
</protein>
<dbReference type="AlphaFoldDB" id="A0A1X9PWF3"/>
<evidence type="ECO:0000256" key="1">
    <source>
        <dbReference type="ARBA" id="ARBA00005781"/>
    </source>
</evidence>
<dbReference type="GO" id="GO:0003729">
    <property type="term" value="F:mRNA binding"/>
    <property type="evidence" value="ECO:0007669"/>
    <property type="project" value="UniProtKB-ARBA"/>
</dbReference>
<reference evidence="5" key="1">
    <citation type="journal article" date="2016" name="BMC Biol.">
        <title>Parallel evolution of highly conserved plastid genome architecture in red seaweeds and seed plants.</title>
        <authorList>
            <person name="Lee J."/>
            <person name="Cho C.H."/>
            <person name="Park S.I."/>
            <person name="Choi J.W."/>
            <person name="Song H.S."/>
            <person name="West J.A."/>
            <person name="Bhattacharya D."/>
            <person name="Yoon H.S."/>
        </authorList>
    </citation>
    <scope>NUCLEOTIDE SEQUENCE</scope>
</reference>
<accession>A0A1X9PWF3</accession>
<proteinExistence type="inferred from homology"/>
<dbReference type="FunFam" id="2.30.30.790:FF:000004">
    <property type="entry name" value="50S ribosomal protein L19, chloroplastic"/>
    <property type="match status" value="1"/>
</dbReference>
<reference evidence="4" key="2">
    <citation type="submission" date="2017-03" db="EMBL/GenBank/DDBJ databases">
        <title>The new red algal subphylum Proteorhodophytina comprises the largest and most divergent plastid genomes known.</title>
        <authorList>
            <person name="Munoz-Gomez S.A."/>
            <person name="Mejia-Franco F.G."/>
            <person name="Durnin K."/>
            <person name="Morgan C."/>
            <person name="Grisdale C.J."/>
            <person name="Archibald J.M."/>
            <person name="Slamovits C.H."/>
        </authorList>
    </citation>
    <scope>NUCLEOTIDE SEQUENCE</scope>
    <source>
        <strain evidence="4">UTEX LB2715</strain>
    </source>
</reference>